<comment type="caution">
    <text evidence="12">The sequence shown here is derived from an EMBL/GenBank/DDBJ whole genome shotgun (WGS) entry which is preliminary data.</text>
</comment>
<evidence type="ECO:0000256" key="2">
    <source>
        <dbReference type="ARBA" id="ARBA00012438"/>
    </source>
</evidence>
<evidence type="ECO:0000256" key="5">
    <source>
        <dbReference type="ARBA" id="ARBA00022777"/>
    </source>
</evidence>
<dbReference type="SMART" id="SM00086">
    <property type="entry name" value="PAC"/>
    <property type="match status" value="1"/>
</dbReference>
<keyword evidence="8" id="KW-0812">Transmembrane</keyword>
<keyword evidence="4" id="KW-0547">Nucleotide-binding</keyword>
<proteinExistence type="predicted"/>
<evidence type="ECO:0000259" key="10">
    <source>
        <dbReference type="PROSITE" id="PS50112"/>
    </source>
</evidence>
<dbReference type="EMBL" id="JAJKFW010000063">
    <property type="protein sequence ID" value="MCC9645115.1"/>
    <property type="molecule type" value="Genomic_DNA"/>
</dbReference>
<feature type="domain" description="PAC" evidence="11">
    <location>
        <begin position="308"/>
        <end position="360"/>
    </location>
</feature>
<feature type="domain" description="Histidine kinase" evidence="9">
    <location>
        <begin position="454"/>
        <end position="638"/>
    </location>
</feature>
<dbReference type="PRINTS" id="PR00344">
    <property type="entry name" value="BCTRLSENSOR"/>
</dbReference>
<accession>A0ABS8NNH2</accession>
<evidence type="ECO:0000256" key="3">
    <source>
        <dbReference type="ARBA" id="ARBA00022679"/>
    </source>
</evidence>
<keyword evidence="3" id="KW-0808">Transferase</keyword>
<dbReference type="CDD" id="cd00130">
    <property type="entry name" value="PAS"/>
    <property type="match status" value="1"/>
</dbReference>
<dbReference type="NCBIfam" id="TIGR00229">
    <property type="entry name" value="sensory_box"/>
    <property type="match status" value="1"/>
</dbReference>
<evidence type="ECO:0000256" key="4">
    <source>
        <dbReference type="ARBA" id="ARBA00022741"/>
    </source>
</evidence>
<evidence type="ECO:0000256" key="6">
    <source>
        <dbReference type="ARBA" id="ARBA00022840"/>
    </source>
</evidence>
<dbReference type="PROSITE" id="PS50112">
    <property type="entry name" value="PAS"/>
    <property type="match status" value="1"/>
</dbReference>
<reference evidence="12" key="1">
    <citation type="submission" date="2021-11" db="EMBL/GenBank/DDBJ databases">
        <title>Genome sequence.</title>
        <authorList>
            <person name="Sun Q."/>
        </authorList>
    </citation>
    <scope>NUCLEOTIDE SEQUENCE</scope>
    <source>
        <strain evidence="12">JC740</strain>
    </source>
</reference>
<dbReference type="InterPro" id="IPR000700">
    <property type="entry name" value="PAS-assoc_C"/>
</dbReference>
<evidence type="ECO:0000256" key="8">
    <source>
        <dbReference type="SAM" id="Phobius"/>
    </source>
</evidence>
<organism evidence="12 13">
    <name type="scientific">Rhodopirellula halodulae</name>
    <dbReference type="NCBI Taxonomy" id="2894198"/>
    <lineage>
        <taxon>Bacteria</taxon>
        <taxon>Pseudomonadati</taxon>
        <taxon>Planctomycetota</taxon>
        <taxon>Planctomycetia</taxon>
        <taxon>Pirellulales</taxon>
        <taxon>Pirellulaceae</taxon>
        <taxon>Rhodopirellula</taxon>
    </lineage>
</organism>
<comment type="catalytic activity">
    <reaction evidence="1">
        <text>ATP + protein L-histidine = ADP + protein N-phospho-L-histidine.</text>
        <dbReference type="EC" id="2.7.13.3"/>
    </reaction>
</comment>
<dbReference type="Proteomes" id="UP001430306">
    <property type="component" value="Unassembled WGS sequence"/>
</dbReference>
<keyword evidence="7" id="KW-0902">Two-component regulatory system</keyword>
<evidence type="ECO:0000313" key="13">
    <source>
        <dbReference type="Proteomes" id="UP001430306"/>
    </source>
</evidence>
<dbReference type="SMART" id="SM00091">
    <property type="entry name" value="PAS"/>
    <property type="match status" value="1"/>
</dbReference>
<feature type="transmembrane region" description="Helical" evidence="8">
    <location>
        <begin position="59"/>
        <end position="81"/>
    </location>
</feature>
<feature type="domain" description="PAS" evidence="10">
    <location>
        <begin position="234"/>
        <end position="305"/>
    </location>
</feature>
<dbReference type="SUPFAM" id="SSF55874">
    <property type="entry name" value="ATPase domain of HSP90 chaperone/DNA topoisomerase II/histidine kinase"/>
    <property type="match status" value="1"/>
</dbReference>
<evidence type="ECO:0000259" key="9">
    <source>
        <dbReference type="PROSITE" id="PS50109"/>
    </source>
</evidence>
<keyword evidence="5" id="KW-0418">Kinase</keyword>
<dbReference type="PANTHER" id="PTHR43065:SF46">
    <property type="entry name" value="C4-DICARBOXYLATE TRANSPORT SENSOR PROTEIN DCTB"/>
    <property type="match status" value="1"/>
</dbReference>
<feature type="transmembrane region" description="Helical" evidence="8">
    <location>
        <begin position="28"/>
        <end position="47"/>
    </location>
</feature>
<name>A0ABS8NNH2_9BACT</name>
<dbReference type="PROSITE" id="PS50113">
    <property type="entry name" value="PAC"/>
    <property type="match status" value="1"/>
</dbReference>
<sequence length="652" mass="73746">MPEQRRIAETNALFQQRYETECAWVHRFMAWIMVGQWALGLAFAAFLSPYTWIGERQEIHIHVWAALLIGTSLSGFALYWMRLYPKEASTRHVVAIVQMLWSALLIHLSGGRIETHFHVFASLAILSIYRDWKILISATVVVAIDHFVRGVFYPLSVFGILTESPYRWIEHAAWVLFEVAFLAPGCYRLRKEVYELCARQLELQDAKRTVDQQVAERTRELSDAYELLAEKTAETEKLALVARYTDNAVLITDADSQIEWVNEGFTRITGYALDEVIGKRPLDFLHGPQTDPQIRETIRNANQHKVGFNVHTVNYRKDGQPYWVDIEVRPIRDADGEVRRFIGIQADVTERVTQEREKIRLHQELLDVSRQAGMAEIATGVLHNVGNILNSVNVSVSVIRNQCSKSALGHLQKVTDLIAEHESTFADFVSSDQRGKKIPSYVQRVTQALGDERQTIDEELVDLTKNIEHIREIVTMQQSMARTGNCNQRLELDTMIEDALAANKASLMNHQIRVIKELDDAAAVIETDKHRLLQILINLIKNAKDSMVEHGVDSPQITIRSRCEDEQLVLSVIDNGMGISRESLQQIFQHGYTTKDDGHGFGLHSSANAAGELGGRLEAFSDGIGTGARFDVTLPLNPPKSEIETKIFQATS</sequence>
<evidence type="ECO:0000256" key="7">
    <source>
        <dbReference type="ARBA" id="ARBA00023012"/>
    </source>
</evidence>
<dbReference type="Gene3D" id="3.30.450.20">
    <property type="entry name" value="PAS domain"/>
    <property type="match status" value="1"/>
</dbReference>
<dbReference type="InterPro" id="IPR036890">
    <property type="entry name" value="HATPase_C_sf"/>
</dbReference>
<dbReference type="Gene3D" id="3.30.565.10">
    <property type="entry name" value="Histidine kinase-like ATPase, C-terminal domain"/>
    <property type="match status" value="1"/>
</dbReference>
<gene>
    <name evidence="12" type="ORF">LOC71_22785</name>
</gene>
<dbReference type="SUPFAM" id="SSF55785">
    <property type="entry name" value="PYP-like sensor domain (PAS domain)"/>
    <property type="match status" value="1"/>
</dbReference>
<dbReference type="Pfam" id="PF13426">
    <property type="entry name" value="PAS_9"/>
    <property type="match status" value="1"/>
</dbReference>
<dbReference type="RefSeq" id="WP_230276762.1">
    <property type="nucleotide sequence ID" value="NZ_JAJKFW010000063.1"/>
</dbReference>
<keyword evidence="6" id="KW-0067">ATP-binding</keyword>
<dbReference type="InterPro" id="IPR000014">
    <property type="entry name" value="PAS"/>
</dbReference>
<feature type="transmembrane region" description="Helical" evidence="8">
    <location>
        <begin position="93"/>
        <end position="113"/>
    </location>
</feature>
<keyword evidence="13" id="KW-1185">Reference proteome</keyword>
<dbReference type="InterPro" id="IPR004358">
    <property type="entry name" value="Sig_transdc_His_kin-like_C"/>
</dbReference>
<dbReference type="InterPro" id="IPR035965">
    <property type="entry name" value="PAS-like_dom_sf"/>
</dbReference>
<protein>
    <recommendedName>
        <fullName evidence="2">histidine kinase</fullName>
        <ecNumber evidence="2">2.7.13.3</ecNumber>
    </recommendedName>
</protein>
<dbReference type="PROSITE" id="PS50109">
    <property type="entry name" value="HIS_KIN"/>
    <property type="match status" value="1"/>
</dbReference>
<keyword evidence="8" id="KW-1133">Transmembrane helix</keyword>
<dbReference type="InterPro" id="IPR001610">
    <property type="entry name" value="PAC"/>
</dbReference>
<dbReference type="SMART" id="SM00387">
    <property type="entry name" value="HATPase_c"/>
    <property type="match status" value="1"/>
</dbReference>
<evidence type="ECO:0000313" key="12">
    <source>
        <dbReference type="EMBL" id="MCC9645115.1"/>
    </source>
</evidence>
<dbReference type="Pfam" id="PF02518">
    <property type="entry name" value="HATPase_c"/>
    <property type="match status" value="1"/>
</dbReference>
<dbReference type="InterPro" id="IPR005467">
    <property type="entry name" value="His_kinase_dom"/>
</dbReference>
<dbReference type="PANTHER" id="PTHR43065">
    <property type="entry name" value="SENSOR HISTIDINE KINASE"/>
    <property type="match status" value="1"/>
</dbReference>
<dbReference type="InterPro" id="IPR003594">
    <property type="entry name" value="HATPase_dom"/>
</dbReference>
<dbReference type="EC" id="2.7.13.3" evidence="2"/>
<evidence type="ECO:0000259" key="11">
    <source>
        <dbReference type="PROSITE" id="PS50113"/>
    </source>
</evidence>
<evidence type="ECO:0000256" key="1">
    <source>
        <dbReference type="ARBA" id="ARBA00000085"/>
    </source>
</evidence>
<keyword evidence="8" id="KW-0472">Membrane</keyword>